<feature type="domain" description="Solute-binding protein family 5" evidence="2">
    <location>
        <begin position="146"/>
        <end position="537"/>
    </location>
</feature>
<dbReference type="GO" id="GO:0015833">
    <property type="term" value="P:peptide transport"/>
    <property type="evidence" value="ECO:0007669"/>
    <property type="project" value="TreeGrafter"/>
</dbReference>
<reference evidence="3 4" key="1">
    <citation type="submission" date="2019-09" db="EMBL/GenBank/DDBJ databases">
        <title>Serinicoccus pratensis sp. nov., isolated from meadow soil.</title>
        <authorList>
            <person name="Zhang W."/>
        </authorList>
    </citation>
    <scope>NUCLEOTIDE SEQUENCE [LARGE SCALE GENOMIC DNA]</scope>
    <source>
        <strain evidence="3 4">W204</strain>
    </source>
</reference>
<dbReference type="RefSeq" id="WP_158061163.1">
    <property type="nucleotide sequence ID" value="NZ_CP044427.1"/>
</dbReference>
<feature type="region of interest" description="Disordered" evidence="1">
    <location>
        <begin position="11"/>
        <end position="86"/>
    </location>
</feature>
<dbReference type="OrthoDB" id="7888869at2"/>
<dbReference type="PANTHER" id="PTHR30290">
    <property type="entry name" value="PERIPLASMIC BINDING COMPONENT OF ABC TRANSPORTER"/>
    <property type="match status" value="1"/>
</dbReference>
<dbReference type="Gene3D" id="3.40.190.10">
    <property type="entry name" value="Periplasmic binding protein-like II"/>
    <property type="match status" value="1"/>
</dbReference>
<dbReference type="Proteomes" id="UP000326546">
    <property type="component" value="Chromosome"/>
</dbReference>
<evidence type="ECO:0000313" key="4">
    <source>
        <dbReference type="Proteomes" id="UP000326546"/>
    </source>
</evidence>
<dbReference type="SUPFAM" id="SSF53850">
    <property type="entry name" value="Periplasmic binding protein-like II"/>
    <property type="match status" value="1"/>
</dbReference>
<protein>
    <submittedName>
        <fullName evidence="3">ABC transporter family substrate-binding protein</fullName>
    </submittedName>
</protein>
<dbReference type="GO" id="GO:1904680">
    <property type="term" value="F:peptide transmembrane transporter activity"/>
    <property type="evidence" value="ECO:0007669"/>
    <property type="project" value="TreeGrafter"/>
</dbReference>
<dbReference type="AlphaFoldDB" id="A0A5J6V598"/>
<dbReference type="Gene3D" id="3.10.105.10">
    <property type="entry name" value="Dipeptide-binding Protein, Domain 3"/>
    <property type="match status" value="1"/>
</dbReference>
<organism evidence="3 4">
    <name type="scientific">Ornithinimicrobium pratense</name>
    <dbReference type="NCBI Taxonomy" id="2593973"/>
    <lineage>
        <taxon>Bacteria</taxon>
        <taxon>Bacillati</taxon>
        <taxon>Actinomycetota</taxon>
        <taxon>Actinomycetes</taxon>
        <taxon>Micrococcales</taxon>
        <taxon>Ornithinimicrobiaceae</taxon>
        <taxon>Ornithinimicrobium</taxon>
    </lineage>
</organism>
<sequence length="639" mass="68591">MAVVAAGALVLAGCTSDSGDETTTPDETATDVDTDADAGADADDETGDTDTETGGTDTDTETATDGGQEMGEEGDTAKADLGDVTTNDDTVTFSTGAEQYNSYNDTTSATNSTYNSVVNNQLISSFWYWGTDGTVYPDETYGTYDMVSEDPLTIEYTISDDAVWSDGTDITSNDYLLTWASTNPDSLFGEGDDNAGEFDPVSNWSVYAPDVLETEVGSKTFTVVYPEPYPDWEIAVGGALPSHIAAEQGGLSSDELAQAILDGEGETVNQVAEFWNTGWNFPNYQVEDESLVPSSGPYTLEGASWQTGSSLALVPNENYWGTPPATGTLEFVFAAPDTHVQALINGDIDVISPQATVDTIAQMENAGDSITHQTGDSMTWEHLDFNFGETSAFADENGGLAAREAFAYCVPRQQIVDTLIAPLNPDAVVMNAREKFPFQEEEYNELVSESYDGRFDEVDLETAAEKFAESGLEEGVTIRIGYSAPNPRRTDEVAAIKASCDQVGFTIEDSGSAEFFQEGGDLDAGDYEVALFAWAGSGQIASGANIYQTQTGSAGLQNYGNFSSETVDEAFATLSSSVDPEVHMEQLKIIEKALWDELYGIPLFAHPRVVGYDSTLENVRDTTVQTGVSWNAEQWVRAN</sequence>
<proteinExistence type="predicted"/>
<dbReference type="Pfam" id="PF00496">
    <property type="entry name" value="SBP_bac_5"/>
    <property type="match status" value="1"/>
</dbReference>
<accession>A0A5J6V598</accession>
<gene>
    <name evidence="3" type="ORF">FY030_08700</name>
</gene>
<feature type="compositionally biased region" description="Low complexity" evidence="1">
    <location>
        <begin position="52"/>
        <end position="67"/>
    </location>
</feature>
<name>A0A5J6V598_9MICO</name>
<dbReference type="InterPro" id="IPR039424">
    <property type="entry name" value="SBP_5"/>
</dbReference>
<evidence type="ECO:0000259" key="2">
    <source>
        <dbReference type="Pfam" id="PF00496"/>
    </source>
</evidence>
<evidence type="ECO:0000256" key="1">
    <source>
        <dbReference type="SAM" id="MobiDB-lite"/>
    </source>
</evidence>
<dbReference type="PANTHER" id="PTHR30290:SF65">
    <property type="entry name" value="MONOACYL PHOSPHATIDYLINOSITOL TETRAMANNOSIDE-BINDING PROTEIN LPQW-RELATED"/>
    <property type="match status" value="1"/>
</dbReference>
<dbReference type="EMBL" id="CP044427">
    <property type="protein sequence ID" value="QFG68777.1"/>
    <property type="molecule type" value="Genomic_DNA"/>
</dbReference>
<feature type="compositionally biased region" description="Acidic residues" evidence="1">
    <location>
        <begin position="18"/>
        <end position="51"/>
    </location>
</feature>
<keyword evidence="4" id="KW-1185">Reference proteome</keyword>
<evidence type="ECO:0000313" key="3">
    <source>
        <dbReference type="EMBL" id="QFG68777.1"/>
    </source>
</evidence>
<dbReference type="KEGG" id="serw:FY030_08700"/>
<dbReference type="InterPro" id="IPR000914">
    <property type="entry name" value="SBP_5_dom"/>
</dbReference>